<feature type="compositionally biased region" description="Low complexity" evidence="4">
    <location>
        <begin position="30"/>
        <end position="39"/>
    </location>
</feature>
<dbReference type="InterPro" id="IPR004827">
    <property type="entry name" value="bZIP"/>
</dbReference>
<gene>
    <name evidence="6" type="ORF">B0J11DRAFT_426877</name>
</gene>
<dbReference type="PROSITE" id="PS00036">
    <property type="entry name" value="BZIP_BASIC"/>
    <property type="match status" value="1"/>
</dbReference>
<protein>
    <recommendedName>
        <fullName evidence="5">BZIP domain-containing protein</fullName>
    </recommendedName>
</protein>
<feature type="coiled-coil region" evidence="3">
    <location>
        <begin position="98"/>
        <end position="132"/>
    </location>
</feature>
<evidence type="ECO:0000256" key="3">
    <source>
        <dbReference type="SAM" id="Coils"/>
    </source>
</evidence>
<dbReference type="Pfam" id="PF10297">
    <property type="entry name" value="Hap4_Hap_bind"/>
    <property type="match status" value="1"/>
</dbReference>
<evidence type="ECO:0000256" key="2">
    <source>
        <dbReference type="ARBA" id="ARBA00023242"/>
    </source>
</evidence>
<dbReference type="PANTHER" id="PTHR40621:SF7">
    <property type="entry name" value="BZIP DOMAIN-CONTAINING PROTEIN"/>
    <property type="match status" value="1"/>
</dbReference>
<comment type="subcellular location">
    <subcellularLocation>
        <location evidence="1">Nucleus</location>
    </subcellularLocation>
</comment>
<evidence type="ECO:0000313" key="6">
    <source>
        <dbReference type="EMBL" id="KAH7134981.1"/>
    </source>
</evidence>
<dbReference type="InterPro" id="IPR046347">
    <property type="entry name" value="bZIP_sf"/>
</dbReference>
<dbReference type="CDD" id="cd14688">
    <property type="entry name" value="bZIP_YAP"/>
    <property type="match status" value="1"/>
</dbReference>
<dbReference type="PANTHER" id="PTHR40621">
    <property type="entry name" value="TRANSCRIPTION FACTOR KAPC-RELATED"/>
    <property type="match status" value="1"/>
</dbReference>
<reference evidence="6" key="1">
    <citation type="journal article" date="2021" name="Nat. Commun.">
        <title>Genetic determinants of endophytism in the Arabidopsis root mycobiome.</title>
        <authorList>
            <person name="Mesny F."/>
            <person name="Miyauchi S."/>
            <person name="Thiergart T."/>
            <person name="Pickel B."/>
            <person name="Atanasova L."/>
            <person name="Karlsson M."/>
            <person name="Huettel B."/>
            <person name="Barry K.W."/>
            <person name="Haridas S."/>
            <person name="Chen C."/>
            <person name="Bauer D."/>
            <person name="Andreopoulos W."/>
            <person name="Pangilinan J."/>
            <person name="LaButti K."/>
            <person name="Riley R."/>
            <person name="Lipzen A."/>
            <person name="Clum A."/>
            <person name="Drula E."/>
            <person name="Henrissat B."/>
            <person name="Kohler A."/>
            <person name="Grigoriev I.V."/>
            <person name="Martin F.M."/>
            <person name="Hacquard S."/>
        </authorList>
    </citation>
    <scope>NUCLEOTIDE SEQUENCE</scope>
    <source>
        <strain evidence="6">MPI-CAGE-CH-0243</strain>
    </source>
</reference>
<feature type="domain" description="BZIP" evidence="5">
    <location>
        <begin position="60"/>
        <end position="75"/>
    </location>
</feature>
<dbReference type="SMART" id="SM00338">
    <property type="entry name" value="BRLZ"/>
    <property type="match status" value="1"/>
</dbReference>
<organism evidence="6 7">
    <name type="scientific">Dendryphion nanum</name>
    <dbReference type="NCBI Taxonomy" id="256645"/>
    <lineage>
        <taxon>Eukaryota</taxon>
        <taxon>Fungi</taxon>
        <taxon>Dikarya</taxon>
        <taxon>Ascomycota</taxon>
        <taxon>Pezizomycotina</taxon>
        <taxon>Dothideomycetes</taxon>
        <taxon>Pleosporomycetidae</taxon>
        <taxon>Pleosporales</taxon>
        <taxon>Torulaceae</taxon>
        <taxon>Dendryphion</taxon>
    </lineage>
</organism>
<dbReference type="SUPFAM" id="SSF57959">
    <property type="entry name" value="Leucine zipper domain"/>
    <property type="match status" value="1"/>
</dbReference>
<evidence type="ECO:0000259" key="5">
    <source>
        <dbReference type="PROSITE" id="PS00036"/>
    </source>
</evidence>
<dbReference type="AlphaFoldDB" id="A0A9P9EED1"/>
<dbReference type="GO" id="GO:0090575">
    <property type="term" value="C:RNA polymerase II transcription regulator complex"/>
    <property type="evidence" value="ECO:0007669"/>
    <property type="project" value="TreeGrafter"/>
</dbReference>
<dbReference type="GO" id="GO:0000976">
    <property type="term" value="F:transcription cis-regulatory region binding"/>
    <property type="evidence" value="ECO:0007669"/>
    <property type="project" value="InterPro"/>
</dbReference>
<name>A0A9P9EED1_9PLEO</name>
<comment type="caution">
    <text evidence="6">The sequence shown here is derived from an EMBL/GenBank/DDBJ whole genome shotgun (WGS) entry which is preliminary data.</text>
</comment>
<evidence type="ECO:0000313" key="7">
    <source>
        <dbReference type="Proteomes" id="UP000700596"/>
    </source>
</evidence>
<dbReference type="Gene3D" id="1.20.5.170">
    <property type="match status" value="1"/>
</dbReference>
<evidence type="ECO:0000256" key="1">
    <source>
        <dbReference type="ARBA" id="ARBA00004123"/>
    </source>
</evidence>
<keyword evidence="7" id="KW-1185">Reference proteome</keyword>
<keyword evidence="2" id="KW-0539">Nucleus</keyword>
<evidence type="ECO:0000256" key="4">
    <source>
        <dbReference type="SAM" id="MobiDB-lite"/>
    </source>
</evidence>
<feature type="compositionally biased region" description="Basic and acidic residues" evidence="4">
    <location>
        <begin position="52"/>
        <end position="70"/>
    </location>
</feature>
<dbReference type="OrthoDB" id="5374328at2759"/>
<dbReference type="GO" id="GO:0001228">
    <property type="term" value="F:DNA-binding transcription activator activity, RNA polymerase II-specific"/>
    <property type="evidence" value="ECO:0007669"/>
    <property type="project" value="TreeGrafter"/>
</dbReference>
<feature type="region of interest" description="Disordered" evidence="4">
    <location>
        <begin position="1"/>
        <end position="78"/>
    </location>
</feature>
<proteinExistence type="predicted"/>
<feature type="non-terminal residue" evidence="6">
    <location>
        <position position="459"/>
    </location>
</feature>
<feature type="region of interest" description="Disordered" evidence="4">
    <location>
        <begin position="276"/>
        <end position="299"/>
    </location>
</feature>
<dbReference type="EMBL" id="JAGMWT010000002">
    <property type="protein sequence ID" value="KAH7134981.1"/>
    <property type="molecule type" value="Genomic_DNA"/>
</dbReference>
<dbReference type="InterPro" id="IPR050936">
    <property type="entry name" value="AP-1-like"/>
</dbReference>
<dbReference type="InterPro" id="IPR018287">
    <property type="entry name" value="Hap4_TF_heteromerisation"/>
</dbReference>
<feature type="compositionally biased region" description="Polar residues" evidence="4">
    <location>
        <begin position="13"/>
        <end position="22"/>
    </location>
</feature>
<feature type="region of interest" description="Disordered" evidence="4">
    <location>
        <begin position="322"/>
        <end position="361"/>
    </location>
</feature>
<dbReference type="Proteomes" id="UP000700596">
    <property type="component" value="Unassembled WGS sequence"/>
</dbReference>
<keyword evidence="3" id="KW-0175">Coiled coil</keyword>
<sequence length="459" mass="51159">ITPAPAHPRVTPRITTASSPTSYEPPNPSPVAGGPASSSYVIPPRPKPGRKPATDEPASKRKAQNRESQRAFRARKAAKLTEMQDHVETTQQKHKHQLMEKEAIETRLREEIRELKEKNRRLETEVAAMTRERDYWKSNRHSQSSQSLPTNDLNTYNTPRTLIGCGSCKSDGECACMDQISKLDSSPAFMSGTSLDTFPPRRISLPMEMQPLVNDPYVDREIDFTSQFSSKKNRHDTKTSINFMTQPHEPCGFCTDDNNCLCRDQSLQLHSSMDQNVHTPIGSRQPPTDRSVSAPGTCDDCMRDPKKKAWCQRVAQLKRSETDYFSSRPRSRNSAMSSPLDPMEPRIAPGPTPHINSSNRSSIGCSDAYKLFDGRVPVDQDNMDWSSLNPHSPAIRKDTLPAIDPSRTYSALELDTAGVIATLQQTIGPLLPRREDGPHANLVNIAESQRTGSSPAFEP</sequence>
<accession>A0A9P9EED1</accession>